<dbReference type="Proteomes" id="UP000649617">
    <property type="component" value="Unassembled WGS sequence"/>
</dbReference>
<reference evidence="1" key="1">
    <citation type="submission" date="2021-02" db="EMBL/GenBank/DDBJ databases">
        <authorList>
            <person name="Dougan E. K."/>
            <person name="Rhodes N."/>
            <person name="Thang M."/>
            <person name="Chan C."/>
        </authorList>
    </citation>
    <scope>NUCLEOTIDE SEQUENCE</scope>
</reference>
<dbReference type="OrthoDB" id="447214at2759"/>
<keyword evidence="2" id="KW-1185">Reference proteome</keyword>
<gene>
    <name evidence="1" type="ORF">SPIL2461_LOCUS6772</name>
</gene>
<dbReference type="AlphaFoldDB" id="A0A812NC79"/>
<name>A0A812NC79_SYMPI</name>
<protein>
    <submittedName>
        <fullName evidence="1">Uncharacterized protein</fullName>
    </submittedName>
</protein>
<feature type="non-terminal residue" evidence="1">
    <location>
        <position position="1"/>
    </location>
</feature>
<evidence type="ECO:0000313" key="1">
    <source>
        <dbReference type="EMBL" id="CAE7299841.1"/>
    </source>
</evidence>
<evidence type="ECO:0000313" key="2">
    <source>
        <dbReference type="Proteomes" id="UP000649617"/>
    </source>
</evidence>
<sequence length="399" mass="43984">MSSELPEFSEEGLVVAGVPLEVFEEGLKARRSARKLLKAKEVDVESCQVTRVMCEGAFKSMRNSFLVDCREQTHRCNRLRDLMDECQTACEAAFARCRTKPPPAAVWQKVQELRGQWYNAELHGVSSYGIPEQSVLSLQREIWGGSFDRPIAYREVRAVQAGEGIIAAQVSVAMQVFALLDSCTASHRNVPSLTFQIGHSLLVPSQAQRAMPRDDVPARTISIDRTTGLAYWCQQNDCFKRAVLWKHFERGSLVSAAAALALWRTFWGGPEECCRAWSASPCAEQLCEAQAILRALPVEAQLLPISGYLPQPPPWLPPSWADFLLGLDSACLEEAENFGLVSAVGRWQAPEAPSVPPSLRRVAESLGRLRGSLPHWGDGSSQPSILPAKFGLKKGKVGQ</sequence>
<comment type="caution">
    <text evidence="1">The sequence shown here is derived from an EMBL/GenBank/DDBJ whole genome shotgun (WGS) entry which is preliminary data.</text>
</comment>
<proteinExistence type="predicted"/>
<accession>A0A812NC79</accession>
<dbReference type="EMBL" id="CAJNIZ010010402">
    <property type="protein sequence ID" value="CAE7299841.1"/>
    <property type="molecule type" value="Genomic_DNA"/>
</dbReference>
<organism evidence="1 2">
    <name type="scientific">Symbiodinium pilosum</name>
    <name type="common">Dinoflagellate</name>
    <dbReference type="NCBI Taxonomy" id="2952"/>
    <lineage>
        <taxon>Eukaryota</taxon>
        <taxon>Sar</taxon>
        <taxon>Alveolata</taxon>
        <taxon>Dinophyceae</taxon>
        <taxon>Suessiales</taxon>
        <taxon>Symbiodiniaceae</taxon>
        <taxon>Symbiodinium</taxon>
    </lineage>
</organism>